<gene>
    <name evidence="2" type="ORF">M9458_014951</name>
</gene>
<feature type="non-terminal residue" evidence="2">
    <location>
        <position position="56"/>
    </location>
</feature>
<keyword evidence="3" id="KW-1185">Reference proteome</keyword>
<evidence type="ECO:0000256" key="1">
    <source>
        <dbReference type="SAM" id="MobiDB-lite"/>
    </source>
</evidence>
<comment type="caution">
    <text evidence="2">The sequence shown here is derived from an EMBL/GenBank/DDBJ whole genome shotgun (WGS) entry which is preliminary data.</text>
</comment>
<dbReference type="AlphaFoldDB" id="A0ABD0QNN3"/>
<feature type="compositionally biased region" description="Polar residues" evidence="1">
    <location>
        <begin position="1"/>
        <end position="11"/>
    </location>
</feature>
<dbReference type="EMBL" id="JAMKFB020000007">
    <property type="protein sequence ID" value="KAL0187852.1"/>
    <property type="molecule type" value="Genomic_DNA"/>
</dbReference>
<feature type="non-terminal residue" evidence="2">
    <location>
        <position position="1"/>
    </location>
</feature>
<organism evidence="2 3">
    <name type="scientific">Cirrhinus mrigala</name>
    <name type="common">Mrigala</name>
    <dbReference type="NCBI Taxonomy" id="683832"/>
    <lineage>
        <taxon>Eukaryota</taxon>
        <taxon>Metazoa</taxon>
        <taxon>Chordata</taxon>
        <taxon>Craniata</taxon>
        <taxon>Vertebrata</taxon>
        <taxon>Euteleostomi</taxon>
        <taxon>Actinopterygii</taxon>
        <taxon>Neopterygii</taxon>
        <taxon>Teleostei</taxon>
        <taxon>Ostariophysi</taxon>
        <taxon>Cypriniformes</taxon>
        <taxon>Cyprinidae</taxon>
        <taxon>Labeoninae</taxon>
        <taxon>Labeonini</taxon>
        <taxon>Cirrhinus</taxon>
    </lineage>
</organism>
<reference evidence="2 3" key="1">
    <citation type="submission" date="2024-05" db="EMBL/GenBank/DDBJ databases">
        <title>Genome sequencing and assembly of Indian major carp, Cirrhinus mrigala (Hamilton, 1822).</title>
        <authorList>
            <person name="Mohindra V."/>
            <person name="Chowdhury L.M."/>
            <person name="Lal K."/>
            <person name="Jena J.K."/>
        </authorList>
    </citation>
    <scope>NUCLEOTIDE SEQUENCE [LARGE SCALE GENOMIC DNA]</scope>
    <source>
        <strain evidence="2">CM1030</strain>
        <tissue evidence="2">Blood</tissue>
    </source>
</reference>
<sequence length="56" mass="6283">NWQLAWTSSPTPAYKTIPSGPINSSGRPLSTLRCRTRSERFTSPPLRKNNSLLPRS</sequence>
<feature type="region of interest" description="Disordered" evidence="1">
    <location>
        <begin position="1"/>
        <end position="56"/>
    </location>
</feature>
<accession>A0ABD0QNN3</accession>
<dbReference type="Proteomes" id="UP001529510">
    <property type="component" value="Unassembled WGS sequence"/>
</dbReference>
<protein>
    <submittedName>
        <fullName evidence="2">Uncharacterized protein</fullName>
    </submittedName>
</protein>
<name>A0ABD0QNN3_CIRMR</name>
<proteinExistence type="predicted"/>
<evidence type="ECO:0000313" key="2">
    <source>
        <dbReference type="EMBL" id="KAL0187852.1"/>
    </source>
</evidence>
<evidence type="ECO:0000313" key="3">
    <source>
        <dbReference type="Proteomes" id="UP001529510"/>
    </source>
</evidence>